<dbReference type="InterPro" id="IPR008909">
    <property type="entry name" value="DALR_anticod-bd"/>
</dbReference>
<dbReference type="EMBL" id="CP002198">
    <property type="protein sequence ID" value="ADN17058.1"/>
    <property type="molecule type" value="Genomic_DNA"/>
</dbReference>
<dbReference type="SUPFAM" id="SSF47323">
    <property type="entry name" value="Anticodon-binding domain of a subclass of class I aminoacyl-tRNA synthetases"/>
    <property type="match status" value="1"/>
</dbReference>
<evidence type="ECO:0000256" key="2">
    <source>
        <dbReference type="ARBA" id="ARBA00022741"/>
    </source>
</evidence>
<dbReference type="GO" id="GO:0005524">
    <property type="term" value="F:ATP binding"/>
    <property type="evidence" value="ECO:0007669"/>
    <property type="project" value="UniProtKB-KW"/>
</dbReference>
<dbReference type="AlphaFoldDB" id="E0UKH7"/>
<keyword evidence="2" id="KW-0547">Nucleotide-binding</keyword>
<name>E0UKH7_GLOV7</name>
<dbReference type="eggNOG" id="COG0018">
    <property type="taxonomic scope" value="Bacteria"/>
</dbReference>
<dbReference type="Gene3D" id="1.10.730.10">
    <property type="entry name" value="Isoleucyl-tRNA Synthetase, Domain 1"/>
    <property type="match status" value="1"/>
</dbReference>
<keyword evidence="6" id="KW-1185">Reference proteome</keyword>
<protein>
    <submittedName>
        <fullName evidence="5">DALR anticodon binding domain protein</fullName>
    </submittedName>
</protein>
<evidence type="ECO:0000313" key="5">
    <source>
        <dbReference type="EMBL" id="ADN17058.1"/>
    </source>
</evidence>
<evidence type="ECO:0000256" key="3">
    <source>
        <dbReference type="ARBA" id="ARBA00022840"/>
    </source>
</evidence>
<dbReference type="OrthoDB" id="9805987at2"/>
<dbReference type="InterPro" id="IPR009080">
    <property type="entry name" value="tRNAsynth_Ia_anticodon-bd"/>
</dbReference>
<organism evidence="5 6">
    <name type="scientific">Gloeothece verrucosa (strain PCC 7822)</name>
    <name type="common">Cyanothece sp. (strain PCC 7822)</name>
    <dbReference type="NCBI Taxonomy" id="497965"/>
    <lineage>
        <taxon>Bacteria</taxon>
        <taxon>Bacillati</taxon>
        <taxon>Cyanobacteriota</taxon>
        <taxon>Cyanophyceae</taxon>
        <taxon>Oscillatoriophycideae</taxon>
        <taxon>Chroococcales</taxon>
        <taxon>Aphanothecaceae</taxon>
        <taxon>Gloeothece</taxon>
        <taxon>Gloeothece verrucosa</taxon>
    </lineage>
</organism>
<dbReference type="GO" id="GO:0006420">
    <property type="term" value="P:arginyl-tRNA aminoacylation"/>
    <property type="evidence" value="ECO:0007669"/>
    <property type="project" value="InterPro"/>
</dbReference>
<evidence type="ECO:0000259" key="4">
    <source>
        <dbReference type="SMART" id="SM00836"/>
    </source>
</evidence>
<dbReference type="SMART" id="SM00836">
    <property type="entry name" value="DALR_1"/>
    <property type="match status" value="1"/>
</dbReference>
<proteinExistence type="predicted"/>
<gene>
    <name evidence="5" type="ordered locus">Cyan7822_5175</name>
</gene>
<dbReference type="GO" id="GO:0004814">
    <property type="term" value="F:arginine-tRNA ligase activity"/>
    <property type="evidence" value="ECO:0007669"/>
    <property type="project" value="InterPro"/>
</dbReference>
<feature type="domain" description="DALR anticodon binding" evidence="4">
    <location>
        <begin position="160"/>
        <end position="294"/>
    </location>
</feature>
<dbReference type="STRING" id="497965.Cyan7822_5175"/>
<dbReference type="Proteomes" id="UP000008206">
    <property type="component" value="Chromosome"/>
</dbReference>
<keyword evidence="1" id="KW-0436">Ligase</keyword>
<sequence>MVTKKISECQSALLSVILEHPSIRRLLQQQFLNASVAAFSPTDTTALAVKKIPLYRLKHPTKFIYRCSLALRLASQLSLSTTAIAQQLVTHLMAVHATPKHPHLEFTLELGENGVIDCLLCDHSLVFWLDRFPKFFLPSFTGKVADSGLEEIKAINLFPLQYTHARCCALLRLGDKDRLIEFNTQELGQLRWLWKTPNPIGWNFLGEIPELRLIGQFFHLVDNIEEVAPKNYISLAMQLCEAFWEFESSCRIWGEVKQKTPVRAQARLGLAAVTQLLLGWLLQEKFKVTAFVEM</sequence>
<accession>E0UKH7</accession>
<keyword evidence="3" id="KW-0067">ATP-binding</keyword>
<reference evidence="6" key="1">
    <citation type="journal article" date="2011" name="MBio">
        <title>Novel metabolic attributes of the genus Cyanothece, comprising a group of unicellular nitrogen-fixing Cyanobacteria.</title>
        <authorList>
            <person name="Bandyopadhyay A."/>
            <person name="Elvitigala T."/>
            <person name="Welsh E."/>
            <person name="Stockel J."/>
            <person name="Liberton M."/>
            <person name="Min H."/>
            <person name="Sherman L.A."/>
            <person name="Pakrasi H.B."/>
        </authorList>
    </citation>
    <scope>NUCLEOTIDE SEQUENCE [LARGE SCALE GENOMIC DNA]</scope>
    <source>
        <strain evidence="6">PCC 7822</strain>
    </source>
</reference>
<dbReference type="RefSeq" id="WP_013325096.1">
    <property type="nucleotide sequence ID" value="NC_014501.1"/>
</dbReference>
<dbReference type="KEGG" id="cyj:Cyan7822_5175"/>
<evidence type="ECO:0000256" key="1">
    <source>
        <dbReference type="ARBA" id="ARBA00022598"/>
    </source>
</evidence>
<dbReference type="HOGENOM" id="CLU_063433_0_0_3"/>
<evidence type="ECO:0000313" key="6">
    <source>
        <dbReference type="Proteomes" id="UP000008206"/>
    </source>
</evidence>